<evidence type="ECO:0000256" key="1">
    <source>
        <dbReference type="ARBA" id="ARBA00022801"/>
    </source>
</evidence>
<accession>A0A2W5E619</accession>
<dbReference type="GO" id="GO:0004252">
    <property type="term" value="F:serine-type endopeptidase activity"/>
    <property type="evidence" value="ECO:0007669"/>
    <property type="project" value="TreeGrafter"/>
</dbReference>
<evidence type="ECO:0000313" key="4">
    <source>
        <dbReference type="EMBL" id="PZP36530.1"/>
    </source>
</evidence>
<dbReference type="Pfam" id="PF00326">
    <property type="entry name" value="Peptidase_S9"/>
    <property type="match status" value="1"/>
</dbReference>
<dbReference type="SUPFAM" id="SSF53474">
    <property type="entry name" value="alpha/beta-Hydrolases"/>
    <property type="match status" value="1"/>
</dbReference>
<dbReference type="SUPFAM" id="SSF82171">
    <property type="entry name" value="DPP6 N-terminal domain-like"/>
    <property type="match status" value="1"/>
</dbReference>
<gene>
    <name evidence="4" type="ORF">DI603_00765</name>
</gene>
<dbReference type="PANTHER" id="PTHR42776:SF27">
    <property type="entry name" value="DIPEPTIDYL PEPTIDASE FAMILY MEMBER 6"/>
    <property type="match status" value="1"/>
</dbReference>
<dbReference type="Gene3D" id="3.40.50.1820">
    <property type="entry name" value="alpha/beta hydrolase"/>
    <property type="match status" value="1"/>
</dbReference>
<evidence type="ECO:0000256" key="2">
    <source>
        <dbReference type="SAM" id="SignalP"/>
    </source>
</evidence>
<dbReference type="InterPro" id="IPR029058">
    <property type="entry name" value="AB_hydrolase_fold"/>
</dbReference>
<keyword evidence="1" id="KW-0378">Hydrolase</keyword>
<dbReference type="Proteomes" id="UP000249633">
    <property type="component" value="Unassembled WGS sequence"/>
</dbReference>
<organism evidence="4 5">
    <name type="scientific">Roseateles depolymerans</name>
    <dbReference type="NCBI Taxonomy" id="76731"/>
    <lineage>
        <taxon>Bacteria</taxon>
        <taxon>Pseudomonadati</taxon>
        <taxon>Pseudomonadota</taxon>
        <taxon>Betaproteobacteria</taxon>
        <taxon>Burkholderiales</taxon>
        <taxon>Sphaerotilaceae</taxon>
        <taxon>Roseateles</taxon>
    </lineage>
</organism>
<reference evidence="4 5" key="1">
    <citation type="submission" date="2017-08" db="EMBL/GenBank/DDBJ databases">
        <title>Infants hospitalized years apart are colonized by the same room-sourced microbial strains.</title>
        <authorList>
            <person name="Brooks B."/>
            <person name="Olm M.R."/>
            <person name="Firek B.A."/>
            <person name="Baker R."/>
            <person name="Thomas B.C."/>
            <person name="Morowitz M.J."/>
            <person name="Banfield J.F."/>
        </authorList>
    </citation>
    <scope>NUCLEOTIDE SEQUENCE [LARGE SCALE GENOMIC DNA]</scope>
    <source>
        <strain evidence="4">S2_012_000_R2_81</strain>
    </source>
</reference>
<protein>
    <submittedName>
        <fullName evidence="4">S9 family peptidase</fullName>
    </submittedName>
</protein>
<name>A0A2W5E619_9BURK</name>
<dbReference type="GO" id="GO:0006508">
    <property type="term" value="P:proteolysis"/>
    <property type="evidence" value="ECO:0007669"/>
    <property type="project" value="InterPro"/>
</dbReference>
<keyword evidence="2" id="KW-0732">Signal</keyword>
<feature type="chain" id="PRO_5015877153" evidence="2">
    <location>
        <begin position="34"/>
        <end position="682"/>
    </location>
</feature>
<proteinExistence type="predicted"/>
<dbReference type="AlphaFoldDB" id="A0A2W5E619"/>
<dbReference type="PANTHER" id="PTHR42776">
    <property type="entry name" value="SERINE PEPTIDASE S9 FAMILY MEMBER"/>
    <property type="match status" value="1"/>
</dbReference>
<comment type="caution">
    <text evidence="4">The sequence shown here is derived from an EMBL/GenBank/DDBJ whole genome shotgun (WGS) entry which is preliminary data.</text>
</comment>
<evidence type="ECO:0000313" key="5">
    <source>
        <dbReference type="Proteomes" id="UP000249633"/>
    </source>
</evidence>
<feature type="signal peptide" evidence="2">
    <location>
        <begin position="1"/>
        <end position="33"/>
    </location>
</feature>
<sequence length="682" mass="74690">MNAPATGRRTLSCLAATLGLALTLGLQATAHSAATPPDAAFFYAEADIREATLSPSGGLLAVTTAKGLERTGIAVFDLHDFSKPLTVKRFTDGDITGVAWVNDERLVFGVNDYSEGSGRPNGAPGLFAMEARNGDIRMLVRRQNRPFITDGSADKRLLDWNHRLLRIPVPRAGAPNDEVLLGEFNTRGEFTEWPVWLNIRTGRTRSLRLNLPEAARGWLTDSQGEPRVALASRDGRQRAYWRRPGSDDWTLIYDSPLDHNPLGMFGVDDAGTLYVTRRHGPAGYTVLTRYDADKRAPEPQPVVSTPGFDFNGRLLLADGVRALGVRVNVDAETTIWFDERLKALQAEADALLPGRVNSIECRRCGADDVVALVRSYNDHDPGQLLLYQARPAGADTRWRRLSAVRSDLKPADMATLALHRIKARDGRDLPVWVTRPDDAKGPRPAVVLVHGGPWVRGTYWRWRADEQFLASRGYVVIAPEMRGSTGYGLAHLRAGFRQFGQAMQDDVTDALKWAQAQGLASDKACIVGSSYGGYSTLMGLIKDPGLYRCGVASFALADLNLYLSGSFWVGDDISADARRYTLPERVGDAEKDAAMIAANSPVLQAARLKAPLLLAFGEDDKRVPLAHGERLRRALIEAGNPPEWVTYPGEGHGFGILANRVDFARRMATFLDQHLGPGVDAH</sequence>
<dbReference type="EMBL" id="QFOD01000001">
    <property type="protein sequence ID" value="PZP36530.1"/>
    <property type="molecule type" value="Genomic_DNA"/>
</dbReference>
<evidence type="ECO:0000259" key="3">
    <source>
        <dbReference type="Pfam" id="PF00326"/>
    </source>
</evidence>
<feature type="domain" description="Peptidase S9 prolyl oligopeptidase catalytic" evidence="3">
    <location>
        <begin position="463"/>
        <end position="676"/>
    </location>
</feature>
<dbReference type="InterPro" id="IPR001375">
    <property type="entry name" value="Peptidase_S9_cat"/>
</dbReference>